<proteinExistence type="predicted"/>
<keyword evidence="5" id="KW-1185">Reference proteome</keyword>
<sequence>MSEATAPTGSRLVGEVTVRPARPEEFAAVGALTASAYVADGLITADDDYVRELSDAAHRAEHAELLVATDDSGLLGSVTIVHPGTHYAEISREGELEFRMLATAPAARGRGVGEALTRAVLDRARAVGARAVVMSSLDAMKAAHRLYSRLGFSRLPERDWEPLPGLWLRAFRLSL</sequence>
<dbReference type="InterPro" id="IPR000182">
    <property type="entry name" value="GNAT_dom"/>
</dbReference>
<feature type="domain" description="N-acetyltransferase" evidence="3">
    <location>
        <begin position="16"/>
        <end position="175"/>
    </location>
</feature>
<dbReference type="PROSITE" id="PS51186">
    <property type="entry name" value="GNAT"/>
    <property type="match status" value="1"/>
</dbReference>
<keyword evidence="2" id="KW-0012">Acyltransferase</keyword>
<reference evidence="5" key="1">
    <citation type="journal article" date="2019" name="Int. J. Syst. Evol. Microbiol.">
        <title>The Global Catalogue of Microorganisms (GCM) 10K type strain sequencing project: providing services to taxonomists for standard genome sequencing and annotation.</title>
        <authorList>
            <consortium name="The Broad Institute Genomics Platform"/>
            <consortium name="The Broad Institute Genome Sequencing Center for Infectious Disease"/>
            <person name="Wu L."/>
            <person name="Ma J."/>
        </authorList>
    </citation>
    <scope>NUCLEOTIDE SEQUENCE [LARGE SCALE GENOMIC DNA]</scope>
    <source>
        <strain evidence="5">CGMCC 4.7677</strain>
    </source>
</reference>
<protein>
    <submittedName>
        <fullName evidence="4">N-acetyltransferase</fullName>
    </submittedName>
</protein>
<dbReference type="EMBL" id="BNAU01000007">
    <property type="protein sequence ID" value="GHF14816.1"/>
    <property type="molecule type" value="Genomic_DNA"/>
</dbReference>
<dbReference type="RefSeq" id="WP_229874732.1">
    <property type="nucleotide sequence ID" value="NZ_BNAU01000007.1"/>
</dbReference>
<dbReference type="InterPro" id="IPR050832">
    <property type="entry name" value="Bact_Acetyltransf"/>
</dbReference>
<dbReference type="InterPro" id="IPR016181">
    <property type="entry name" value="Acyl_CoA_acyltransferase"/>
</dbReference>
<dbReference type="Pfam" id="PF00583">
    <property type="entry name" value="Acetyltransf_1"/>
    <property type="match status" value="1"/>
</dbReference>
<organism evidence="4 5">
    <name type="scientific">Amycolatopsis deserti</name>
    <dbReference type="NCBI Taxonomy" id="185696"/>
    <lineage>
        <taxon>Bacteria</taxon>
        <taxon>Bacillati</taxon>
        <taxon>Actinomycetota</taxon>
        <taxon>Actinomycetes</taxon>
        <taxon>Pseudonocardiales</taxon>
        <taxon>Pseudonocardiaceae</taxon>
        <taxon>Amycolatopsis</taxon>
    </lineage>
</organism>
<accession>A0ABQ3JDW9</accession>
<evidence type="ECO:0000313" key="5">
    <source>
        <dbReference type="Proteomes" id="UP000605897"/>
    </source>
</evidence>
<evidence type="ECO:0000259" key="3">
    <source>
        <dbReference type="PROSITE" id="PS51186"/>
    </source>
</evidence>
<gene>
    <name evidence="4" type="ORF">GCM10017786_55670</name>
</gene>
<evidence type="ECO:0000313" key="4">
    <source>
        <dbReference type="EMBL" id="GHF14816.1"/>
    </source>
</evidence>
<dbReference type="PANTHER" id="PTHR43877:SF2">
    <property type="entry name" value="AMINOALKYLPHOSPHONATE N-ACETYLTRANSFERASE-RELATED"/>
    <property type="match status" value="1"/>
</dbReference>
<dbReference type="PANTHER" id="PTHR43877">
    <property type="entry name" value="AMINOALKYLPHOSPHONATE N-ACETYLTRANSFERASE-RELATED-RELATED"/>
    <property type="match status" value="1"/>
</dbReference>
<dbReference type="CDD" id="cd04301">
    <property type="entry name" value="NAT_SF"/>
    <property type="match status" value="1"/>
</dbReference>
<dbReference type="SUPFAM" id="SSF55729">
    <property type="entry name" value="Acyl-CoA N-acyltransferases (Nat)"/>
    <property type="match status" value="1"/>
</dbReference>
<comment type="caution">
    <text evidence="4">The sequence shown here is derived from an EMBL/GenBank/DDBJ whole genome shotgun (WGS) entry which is preliminary data.</text>
</comment>
<keyword evidence="1" id="KW-0808">Transferase</keyword>
<evidence type="ECO:0000256" key="1">
    <source>
        <dbReference type="ARBA" id="ARBA00022679"/>
    </source>
</evidence>
<dbReference type="Proteomes" id="UP000605897">
    <property type="component" value="Unassembled WGS sequence"/>
</dbReference>
<evidence type="ECO:0000256" key="2">
    <source>
        <dbReference type="ARBA" id="ARBA00023315"/>
    </source>
</evidence>
<dbReference type="Gene3D" id="3.40.630.30">
    <property type="match status" value="1"/>
</dbReference>
<name>A0ABQ3JDW9_9PSEU</name>